<keyword evidence="5" id="KW-1185">Reference proteome</keyword>
<dbReference type="RefSeq" id="WP_041519885.1">
    <property type="nucleotide sequence ID" value="NZ_JPRK01000019.1"/>
</dbReference>
<evidence type="ECO:0000256" key="1">
    <source>
        <dbReference type="SAM" id="Phobius"/>
    </source>
</evidence>
<proteinExistence type="predicted"/>
<dbReference type="EMBL" id="JPRK01000019">
    <property type="protein sequence ID" value="KIO51079.1"/>
    <property type="molecule type" value="Genomic_DNA"/>
</dbReference>
<reference evidence="3 5" key="2">
    <citation type="submission" date="2016-11" db="EMBL/GenBank/DDBJ databases">
        <title>Whole genomes of Flavobacteriaceae.</title>
        <authorList>
            <person name="Stine C."/>
            <person name="Li C."/>
            <person name="Tadesse D."/>
        </authorList>
    </citation>
    <scope>NUCLEOTIDE SEQUENCE [LARGE SCALE GENOMIC DNA]</scope>
    <source>
        <strain evidence="3 5">ATCC 51468</strain>
    </source>
</reference>
<dbReference type="OrthoDB" id="8481923at2"/>
<comment type="caution">
    <text evidence="2">The sequence shown here is derived from an EMBL/GenBank/DDBJ whole genome shotgun (WGS) entry which is preliminary data.</text>
</comment>
<evidence type="ECO:0000313" key="5">
    <source>
        <dbReference type="Proteomes" id="UP000198302"/>
    </source>
</evidence>
<accession>A0A0D0EDR8</accession>
<protein>
    <recommendedName>
        <fullName evidence="6">DUF4184 family protein</fullName>
    </recommendedName>
</protein>
<feature type="transmembrane region" description="Helical" evidence="1">
    <location>
        <begin position="156"/>
        <end position="174"/>
    </location>
</feature>
<feature type="transmembrane region" description="Helical" evidence="1">
    <location>
        <begin position="52"/>
        <end position="74"/>
    </location>
</feature>
<evidence type="ECO:0000313" key="4">
    <source>
        <dbReference type="Proteomes" id="UP000032061"/>
    </source>
</evidence>
<dbReference type="AlphaFoldDB" id="A0A0D0EDR8"/>
<feature type="transmembrane region" description="Helical" evidence="1">
    <location>
        <begin position="190"/>
        <end position="208"/>
    </location>
</feature>
<feature type="transmembrane region" description="Helical" evidence="1">
    <location>
        <begin position="21"/>
        <end position="40"/>
    </location>
</feature>
<organism evidence="2 4">
    <name type="scientific">Flavobacterium hibernum</name>
    <dbReference type="NCBI Taxonomy" id="37752"/>
    <lineage>
        <taxon>Bacteria</taxon>
        <taxon>Pseudomonadati</taxon>
        <taxon>Bacteroidota</taxon>
        <taxon>Flavobacteriia</taxon>
        <taxon>Flavobacteriales</taxon>
        <taxon>Flavobacteriaceae</taxon>
        <taxon>Flavobacterium</taxon>
    </lineage>
</organism>
<evidence type="ECO:0000313" key="3">
    <source>
        <dbReference type="EMBL" id="OXA89615.1"/>
    </source>
</evidence>
<reference evidence="2 4" key="1">
    <citation type="submission" date="2015-01" db="EMBL/GenBank/DDBJ databases">
        <title>Genome of Flavobacterium hibernum DSM 12611.</title>
        <authorList>
            <person name="Stropko S.J."/>
            <person name="Pipes S.E."/>
            <person name="Newman J.D."/>
        </authorList>
    </citation>
    <scope>NUCLEOTIDE SEQUENCE [LARGE SCALE GENOMIC DNA]</scope>
    <source>
        <strain evidence="2 4">DSM 12611</strain>
    </source>
</reference>
<evidence type="ECO:0008006" key="6">
    <source>
        <dbReference type="Google" id="ProtNLM"/>
    </source>
</evidence>
<keyword evidence="1" id="KW-0472">Membrane</keyword>
<sequence>MPFTFSHPAIILPLRYFPAKWFSFTGLVIGSLTPDFEYFIRMKVQSIYSHTVVGIFWFDLPLAILLAFLFHNLVRDPLFFNLPKSFHSRILVFTEFNWNLYFRKNWIVVLISILIGIASHLLWDGFTHNHGYFTEQFSGLKNVFIIFGHEIPIWKITQHLSSLIGAFFIILAYLRLPQKNIIKYSISRKYWILVFVLTLFVLFIRFSASFNTKAFGNIIVSVIAAFLISLILSPVILKLNQLKNS</sequence>
<feature type="transmembrane region" description="Helical" evidence="1">
    <location>
        <begin position="106"/>
        <end position="123"/>
    </location>
</feature>
<dbReference type="InterPro" id="IPR025238">
    <property type="entry name" value="DUF4184"/>
</dbReference>
<dbReference type="STRING" id="37752.IW18_19675"/>
<feature type="transmembrane region" description="Helical" evidence="1">
    <location>
        <begin position="214"/>
        <end position="237"/>
    </location>
</feature>
<gene>
    <name evidence="3" type="ORF">B0A73_04315</name>
    <name evidence="2" type="ORF">IW18_19675</name>
</gene>
<dbReference type="Proteomes" id="UP000198302">
    <property type="component" value="Unassembled WGS sequence"/>
</dbReference>
<dbReference type="Pfam" id="PF13803">
    <property type="entry name" value="DUF4184"/>
    <property type="match status" value="1"/>
</dbReference>
<evidence type="ECO:0000313" key="2">
    <source>
        <dbReference type="EMBL" id="KIO51079.1"/>
    </source>
</evidence>
<keyword evidence="1" id="KW-1133">Transmembrane helix</keyword>
<dbReference type="EMBL" id="MUGX01000008">
    <property type="protein sequence ID" value="OXA89615.1"/>
    <property type="molecule type" value="Genomic_DNA"/>
</dbReference>
<dbReference type="Proteomes" id="UP000032061">
    <property type="component" value="Unassembled WGS sequence"/>
</dbReference>
<keyword evidence="1" id="KW-0812">Transmembrane</keyword>
<name>A0A0D0EDR8_9FLAO</name>